<sequence length="401" mass="42717">MYDILTGLSVVEVSSFVASPTAGLYMGQFGADVIRVDQIGGGQDFRRWPVTEANDSLGWENLNRAKRSLALDFGKPEARELLTELIRKTGQLITNLPVSGFLAHDRLAEGRPDLVTVRVMGWPDGSVALDYTANAAVGYTALTGPLEDPRPVNHVLPAWDLLTGAYAAFALLAAIRRREQTGLGGEVRLPLTDIAMGSSANLGRVAEVLYTGQDRERLGNAVFGTIGRDFVTRDGDRLMIVAINERQWQGLVKALGLAEGLAALEADLGVRFAGDDGTRFRNRAAIFALIEAEVAKYDHADLAALLDANGVVHGPYRTMVEAVNDPRLLTANPMFAPSTGNPSGFDYPAAGAFATLPGMERKPAAPAPRIGQHSEAVLADTLGLSSGEIARLIDSGIVGTN</sequence>
<organism evidence="2 3">
    <name type="scientific">Novosphingobium arvoryzae</name>
    <dbReference type="NCBI Taxonomy" id="1256514"/>
    <lineage>
        <taxon>Bacteria</taxon>
        <taxon>Pseudomonadati</taxon>
        <taxon>Pseudomonadota</taxon>
        <taxon>Alphaproteobacteria</taxon>
        <taxon>Sphingomonadales</taxon>
        <taxon>Sphingomonadaceae</taxon>
        <taxon>Novosphingobium</taxon>
    </lineage>
</organism>
<proteinExistence type="predicted"/>
<comment type="caution">
    <text evidence="2">The sequence shown here is derived from an EMBL/GenBank/DDBJ whole genome shotgun (WGS) entry which is preliminary data.</text>
</comment>
<evidence type="ECO:0000256" key="1">
    <source>
        <dbReference type="ARBA" id="ARBA00022679"/>
    </source>
</evidence>
<keyword evidence="1" id="KW-0808">Transferase</keyword>
<dbReference type="AlphaFoldDB" id="A0A918VCF7"/>
<dbReference type="Proteomes" id="UP000634139">
    <property type="component" value="Unassembled WGS sequence"/>
</dbReference>
<name>A0A918VCF7_9SPHN</name>
<dbReference type="PANTHER" id="PTHR48207:SF3">
    <property type="entry name" value="SUCCINATE--HYDROXYMETHYLGLUTARATE COA-TRANSFERASE"/>
    <property type="match status" value="1"/>
</dbReference>
<dbReference type="Pfam" id="PF02515">
    <property type="entry name" value="CoA_transf_3"/>
    <property type="match status" value="1"/>
</dbReference>
<dbReference type="EMBL" id="BMZD01000001">
    <property type="protein sequence ID" value="GGZ87541.1"/>
    <property type="molecule type" value="Genomic_DNA"/>
</dbReference>
<dbReference type="Gene3D" id="3.30.1540.10">
    <property type="entry name" value="formyl-coa transferase, domain 3"/>
    <property type="match status" value="1"/>
</dbReference>
<keyword evidence="2" id="KW-0413">Isomerase</keyword>
<evidence type="ECO:0000313" key="3">
    <source>
        <dbReference type="Proteomes" id="UP000634139"/>
    </source>
</evidence>
<dbReference type="RefSeq" id="WP_189538637.1">
    <property type="nucleotide sequence ID" value="NZ_BMZD01000001.1"/>
</dbReference>
<dbReference type="SUPFAM" id="SSF89796">
    <property type="entry name" value="CoA-transferase family III (CaiB/BaiF)"/>
    <property type="match status" value="1"/>
</dbReference>
<dbReference type="InterPro" id="IPR044855">
    <property type="entry name" value="CoA-Trfase_III_dom3_sf"/>
</dbReference>
<dbReference type="InterPro" id="IPR050483">
    <property type="entry name" value="CoA-transferase_III_domain"/>
</dbReference>
<dbReference type="GO" id="GO:0016853">
    <property type="term" value="F:isomerase activity"/>
    <property type="evidence" value="ECO:0007669"/>
    <property type="project" value="UniProtKB-KW"/>
</dbReference>
<dbReference type="Gene3D" id="3.40.50.10540">
    <property type="entry name" value="Crotonobetainyl-coa:carnitine coa-transferase, domain 1"/>
    <property type="match status" value="1"/>
</dbReference>
<dbReference type="GO" id="GO:0008410">
    <property type="term" value="F:CoA-transferase activity"/>
    <property type="evidence" value="ECO:0007669"/>
    <property type="project" value="TreeGrafter"/>
</dbReference>
<reference evidence="2" key="2">
    <citation type="submission" date="2020-09" db="EMBL/GenBank/DDBJ databases">
        <authorList>
            <person name="Sun Q."/>
            <person name="Kim S."/>
        </authorList>
    </citation>
    <scope>NUCLEOTIDE SEQUENCE</scope>
    <source>
        <strain evidence="2">KCTC 32422</strain>
    </source>
</reference>
<reference evidence="2" key="1">
    <citation type="journal article" date="2014" name="Int. J. Syst. Evol. Microbiol.">
        <title>Complete genome sequence of Corynebacterium casei LMG S-19264T (=DSM 44701T), isolated from a smear-ripened cheese.</title>
        <authorList>
            <consortium name="US DOE Joint Genome Institute (JGI-PGF)"/>
            <person name="Walter F."/>
            <person name="Albersmeier A."/>
            <person name="Kalinowski J."/>
            <person name="Ruckert C."/>
        </authorList>
    </citation>
    <scope>NUCLEOTIDE SEQUENCE</scope>
    <source>
        <strain evidence="2">KCTC 32422</strain>
    </source>
</reference>
<evidence type="ECO:0000313" key="2">
    <source>
        <dbReference type="EMBL" id="GGZ87541.1"/>
    </source>
</evidence>
<gene>
    <name evidence="2" type="primary">mct</name>
    <name evidence="2" type="ORF">GCM10011617_02810</name>
</gene>
<keyword evidence="3" id="KW-1185">Reference proteome</keyword>
<dbReference type="PANTHER" id="PTHR48207">
    <property type="entry name" value="SUCCINATE--HYDROXYMETHYLGLUTARATE COA-TRANSFERASE"/>
    <property type="match status" value="1"/>
</dbReference>
<protein>
    <submittedName>
        <fullName evidence="2">2-methylfumaryl-CoA isomerase</fullName>
    </submittedName>
</protein>
<dbReference type="InterPro" id="IPR023606">
    <property type="entry name" value="CoA-Trfase_III_dom_1_sf"/>
</dbReference>
<dbReference type="InterPro" id="IPR003673">
    <property type="entry name" value="CoA-Trfase_fam_III"/>
</dbReference>
<accession>A0A918VCF7</accession>